<keyword evidence="2" id="KW-1185">Reference proteome</keyword>
<protein>
    <submittedName>
        <fullName evidence="3 4">Protein FAM228B isoform X1</fullName>
    </submittedName>
</protein>
<dbReference type="PANTHER" id="PTHR28584:SF1">
    <property type="entry name" value="PROTEIN FAM228B"/>
    <property type="match status" value="1"/>
</dbReference>
<dbReference type="GeneID" id="108496394"/>
<sequence length="156" mass="18871">MHSVNSSETPWLKIMTHLRPVKEPDQPRPWQVTPDQSRDIIASVQCILDRENCFVRKVDRYLRHNDFLNLRKKEIVYKEWLKDVLEPVLQKIEDEMGSQSIEEMQKRKQEQLSQYLNYCNKKGYVFLDYFDPSEYDPFSQKTCTDCWKNERHQSPQ</sequence>
<dbReference type="PANTHER" id="PTHR28584">
    <property type="entry name" value="FAMILY WITH SEQUENCE SIMILARITY 228 MEMBER A"/>
    <property type="match status" value="1"/>
</dbReference>
<evidence type="ECO:0000256" key="1">
    <source>
        <dbReference type="ARBA" id="ARBA00007753"/>
    </source>
</evidence>
<evidence type="ECO:0000313" key="5">
    <source>
        <dbReference type="RefSeq" id="XP_017668532.1"/>
    </source>
</evidence>
<comment type="similarity">
    <text evidence="1">Belongs to the FAM228 family.</text>
</comment>
<dbReference type="RefSeq" id="XP_017668531.1">
    <property type="nucleotide sequence ID" value="XM_017813042.1"/>
</dbReference>
<dbReference type="CTD" id="375190"/>
<evidence type="ECO:0000313" key="2">
    <source>
        <dbReference type="Proteomes" id="UP000504624"/>
    </source>
</evidence>
<accession>A0A6J0H2L9</accession>
<proteinExistence type="inferred from homology"/>
<reference evidence="3 4" key="1">
    <citation type="submission" date="2025-04" db="UniProtKB">
        <authorList>
            <consortium name="RefSeq"/>
        </authorList>
    </citation>
    <scope>IDENTIFICATION</scope>
</reference>
<evidence type="ECO:0000313" key="3">
    <source>
        <dbReference type="RefSeq" id="XP_017668530.1"/>
    </source>
</evidence>
<dbReference type="InterPro" id="IPR040046">
    <property type="entry name" value="FAM228"/>
</dbReference>
<dbReference type="RefSeq" id="XP_017668532.1">
    <property type="nucleotide sequence ID" value="XM_017813043.1"/>
</dbReference>
<dbReference type="AlphaFoldDB" id="A0A6J0H2L9"/>
<dbReference type="RefSeq" id="XP_017668530.1">
    <property type="nucleotide sequence ID" value="XM_017813041.1"/>
</dbReference>
<dbReference type="Proteomes" id="UP000504624">
    <property type="component" value="Unplaced"/>
</dbReference>
<dbReference type="OrthoDB" id="9905773at2759"/>
<evidence type="ECO:0000313" key="4">
    <source>
        <dbReference type="RefSeq" id="XP_017668531.1"/>
    </source>
</evidence>
<organism evidence="2 5">
    <name type="scientific">Lepidothrix coronata</name>
    <name type="common">blue-crowned manakin</name>
    <dbReference type="NCBI Taxonomy" id="321398"/>
    <lineage>
        <taxon>Eukaryota</taxon>
        <taxon>Metazoa</taxon>
        <taxon>Chordata</taxon>
        <taxon>Craniata</taxon>
        <taxon>Vertebrata</taxon>
        <taxon>Euteleostomi</taxon>
        <taxon>Archelosauria</taxon>
        <taxon>Archosauria</taxon>
        <taxon>Dinosauria</taxon>
        <taxon>Saurischia</taxon>
        <taxon>Theropoda</taxon>
        <taxon>Coelurosauria</taxon>
        <taxon>Aves</taxon>
        <taxon>Neognathae</taxon>
        <taxon>Neoaves</taxon>
        <taxon>Telluraves</taxon>
        <taxon>Australaves</taxon>
        <taxon>Passeriformes</taxon>
        <taxon>Pipridae</taxon>
        <taxon>Lepidothrix</taxon>
    </lineage>
</organism>
<gene>
    <name evidence="3 4 5" type="primary">FAM228B</name>
</gene>
<name>A0A6J0H2L9_9PASS</name>